<feature type="region of interest" description="Disordered" evidence="5">
    <location>
        <begin position="454"/>
        <end position="494"/>
    </location>
</feature>
<dbReference type="PROSITE" id="PS50199">
    <property type="entry name" value="ZF_RANBP2_2"/>
    <property type="match status" value="1"/>
</dbReference>
<dbReference type="PROSITE" id="PS01358">
    <property type="entry name" value="ZF_RANBP2_1"/>
    <property type="match status" value="1"/>
</dbReference>
<proteinExistence type="predicted"/>
<dbReference type="InterPro" id="IPR013087">
    <property type="entry name" value="Znf_C2H2_type"/>
</dbReference>
<keyword evidence="8" id="KW-1185">Reference proteome</keyword>
<feature type="compositionally biased region" description="Low complexity" evidence="5">
    <location>
        <begin position="483"/>
        <end position="494"/>
    </location>
</feature>
<evidence type="ECO:0000256" key="3">
    <source>
        <dbReference type="ARBA" id="ARBA00022833"/>
    </source>
</evidence>
<feature type="compositionally biased region" description="Gly residues" evidence="5">
    <location>
        <begin position="529"/>
        <end position="540"/>
    </location>
</feature>
<feature type="region of interest" description="Disordered" evidence="5">
    <location>
        <begin position="860"/>
        <end position="897"/>
    </location>
</feature>
<feature type="compositionally biased region" description="Gly residues" evidence="5">
    <location>
        <begin position="418"/>
        <end position="430"/>
    </location>
</feature>
<sequence>MVLQDKGCVFCRQENPAVFFTRFMGDYTARLGPEDFDKIQARADRRELFHLPEINGYFDNEKHYQDIKALCGFTHPILETDGAKRPPKFNNFTALKRHVESTHNQFFCDVCVKGRKVFVPEQMLYSKEALRRHQDTGDESGPLAESGFKGHPLCRFCRIRFYDPNELYRHMESAHEHCFLCRRANPTQYIYFHHYKELEDHFTKKHHPCPHPACLERKFVVFDSDYELRAHFAAEHGDEVKMTGAQRRQAMTIPLNFQYRSHDDEETEPGPSARLERAAVVIGGGHNLPTRGRGRAQPQQSGGFGGRAPGGMHHSRSEPQIAPQEAVPELESVTFTAEDFPAPSSSNAGGAGALGRWAAFAGSQGTGGSLSSEQDFPALPSLSQKQRRRIREQQQSLATRLSAAAQPPRVINRAGAPGPSGGAGPSGSGGFAAAAEPLAAQSVPGAADFPALAAAPRAAPAASSSSAARREPPPAPAAPAPAPSTSSAPSSAAATAAFFGAPSRAADLVAPASAPKRAPGMGHEEFPTLGGGAGGGGGGSKAKASAKAPPASPPPASAAYSGVASGASPGPSATAGLTQRDVISNLFMRPGSAAAPSAAAAAAPPASSASEVDLKVEDFPSLPPGTKPAGKAKGKAALKAAPPAKAASSSSSVPAAPAASISASTSSGGGGGGGVSDSLKAANRALVEQIKRQLTGSAVDTFRQQSMLFMRGELPAEEFHDYMVSLGLLSLVAQLVSLCPDAAKRRTLLDVHKGFIASPAAQDPSLVGAGWMPPEAAYAKANRVATHSAWACTRCALINAPDDARCESCSAHRPSEEQQLAASNAAILAPSPAAFAALAARQPAAPPPPIVPFVTPKSAAAAAAPPPPQAPPAESDFPTLVGTGRGPRAPPPPPSAAFSAITEQEAADAAFAAQLAAEEEAGAGGSMGKGKKGKKGTTFTIGLPQQAAGSSGSGGRTNPQNVWTQPQFKAKVGNQWSGQGAGKVAKMHGAVNDAWS</sequence>
<gene>
    <name evidence="7" type="ORF">HYH03_003066</name>
</gene>
<feature type="region of interest" description="Disordered" evidence="5">
    <location>
        <begin position="285"/>
        <end position="322"/>
    </location>
</feature>
<feature type="region of interest" description="Disordered" evidence="5">
    <location>
        <begin position="363"/>
        <end position="430"/>
    </location>
</feature>
<feature type="compositionally biased region" description="Low complexity" evidence="5">
    <location>
        <begin position="557"/>
        <end position="576"/>
    </location>
</feature>
<comment type="caution">
    <text evidence="7">The sequence shown here is derived from an EMBL/GenBank/DDBJ whole genome shotgun (WGS) entry which is preliminary data.</text>
</comment>
<evidence type="ECO:0000256" key="2">
    <source>
        <dbReference type="ARBA" id="ARBA00022771"/>
    </source>
</evidence>
<reference evidence="7" key="1">
    <citation type="journal article" date="2020" name="bioRxiv">
        <title>Comparative genomics of Chlamydomonas.</title>
        <authorList>
            <person name="Craig R.J."/>
            <person name="Hasan A.R."/>
            <person name="Ness R.W."/>
            <person name="Keightley P.D."/>
        </authorList>
    </citation>
    <scope>NUCLEOTIDE SEQUENCE</scope>
    <source>
        <strain evidence="7">CCAP 11/70</strain>
    </source>
</reference>
<dbReference type="Gene3D" id="2.30.30.380">
    <property type="entry name" value="Zn-finger domain of Sec23/24"/>
    <property type="match status" value="1"/>
</dbReference>
<dbReference type="Pfam" id="PF23202">
    <property type="entry name" value="PAH_ZNF598"/>
    <property type="match status" value="1"/>
</dbReference>
<evidence type="ECO:0000313" key="8">
    <source>
        <dbReference type="Proteomes" id="UP000612055"/>
    </source>
</evidence>
<dbReference type="InterPro" id="IPR056437">
    <property type="entry name" value="Znf-C2H2_ZNF598/HEL2"/>
</dbReference>
<name>A0A835YJL6_9CHLO</name>
<dbReference type="OrthoDB" id="3838338at2759"/>
<accession>A0A835YJL6</accession>
<dbReference type="EMBL" id="JAEHOE010000008">
    <property type="protein sequence ID" value="KAG2498874.1"/>
    <property type="molecule type" value="Genomic_DNA"/>
</dbReference>
<dbReference type="PROSITE" id="PS00028">
    <property type="entry name" value="ZINC_FINGER_C2H2_1"/>
    <property type="match status" value="1"/>
</dbReference>
<dbReference type="GO" id="GO:0008270">
    <property type="term" value="F:zinc ion binding"/>
    <property type="evidence" value="ECO:0007669"/>
    <property type="project" value="UniProtKB-KW"/>
</dbReference>
<dbReference type="Proteomes" id="UP000612055">
    <property type="component" value="Unassembled WGS sequence"/>
</dbReference>
<evidence type="ECO:0000256" key="1">
    <source>
        <dbReference type="ARBA" id="ARBA00022723"/>
    </source>
</evidence>
<keyword evidence="1" id="KW-0479">Metal-binding</keyword>
<evidence type="ECO:0000313" key="7">
    <source>
        <dbReference type="EMBL" id="KAG2498874.1"/>
    </source>
</evidence>
<feature type="region of interest" description="Disordered" evidence="5">
    <location>
        <begin position="921"/>
        <end position="996"/>
    </location>
</feature>
<feature type="compositionally biased region" description="Polar residues" evidence="5">
    <location>
        <begin position="956"/>
        <end position="967"/>
    </location>
</feature>
<feature type="compositionally biased region" description="Low complexity" evidence="5">
    <location>
        <begin position="454"/>
        <end position="467"/>
    </location>
</feature>
<dbReference type="GO" id="GO:0061630">
    <property type="term" value="F:ubiquitin protein ligase activity"/>
    <property type="evidence" value="ECO:0007669"/>
    <property type="project" value="InterPro"/>
</dbReference>
<dbReference type="PANTHER" id="PTHR22938">
    <property type="entry name" value="ZINC FINGER PROTEIN 598"/>
    <property type="match status" value="1"/>
</dbReference>
<feature type="compositionally biased region" description="Pro residues" evidence="5">
    <location>
        <begin position="473"/>
        <end position="482"/>
    </location>
</feature>
<dbReference type="Pfam" id="PF23230">
    <property type="entry name" value="zf-C2H2_13"/>
    <property type="match status" value="1"/>
</dbReference>
<feature type="region of interest" description="Disordered" evidence="5">
    <location>
        <begin position="617"/>
        <end position="638"/>
    </location>
</feature>
<organism evidence="7 8">
    <name type="scientific">Edaphochlamys debaryana</name>
    <dbReference type="NCBI Taxonomy" id="47281"/>
    <lineage>
        <taxon>Eukaryota</taxon>
        <taxon>Viridiplantae</taxon>
        <taxon>Chlorophyta</taxon>
        <taxon>core chlorophytes</taxon>
        <taxon>Chlorophyceae</taxon>
        <taxon>CS clade</taxon>
        <taxon>Chlamydomonadales</taxon>
        <taxon>Chlamydomonadales incertae sedis</taxon>
        <taxon>Edaphochlamys</taxon>
    </lineage>
</organism>
<evidence type="ECO:0000259" key="6">
    <source>
        <dbReference type="PROSITE" id="PS50199"/>
    </source>
</evidence>
<evidence type="ECO:0000256" key="4">
    <source>
        <dbReference type="PROSITE-ProRule" id="PRU00322"/>
    </source>
</evidence>
<keyword evidence="3" id="KW-0862">Zinc</keyword>
<dbReference type="AlphaFoldDB" id="A0A835YJL6"/>
<keyword evidence="2 4" id="KW-0863">Zinc-finger</keyword>
<feature type="domain" description="RanBP2-type" evidence="6">
    <location>
        <begin position="786"/>
        <end position="815"/>
    </location>
</feature>
<dbReference type="InterPro" id="IPR001876">
    <property type="entry name" value="Znf_RanBP2"/>
</dbReference>
<feature type="region of interest" description="Disordered" evidence="5">
    <location>
        <begin position="508"/>
        <end position="576"/>
    </location>
</feature>
<dbReference type="PANTHER" id="PTHR22938:SF0">
    <property type="entry name" value="E3 UBIQUITIN-PROTEIN LIGASE ZNF598"/>
    <property type="match status" value="1"/>
</dbReference>
<protein>
    <recommendedName>
        <fullName evidence="6">RanBP2-type domain-containing protein</fullName>
    </recommendedName>
</protein>
<evidence type="ECO:0000256" key="5">
    <source>
        <dbReference type="SAM" id="MobiDB-lite"/>
    </source>
</evidence>
<dbReference type="GO" id="GO:0016567">
    <property type="term" value="P:protein ubiquitination"/>
    <property type="evidence" value="ECO:0007669"/>
    <property type="project" value="TreeGrafter"/>
</dbReference>
<dbReference type="GO" id="GO:0072344">
    <property type="term" value="P:rescue of stalled ribosome"/>
    <property type="evidence" value="ECO:0007669"/>
    <property type="project" value="InterPro"/>
</dbReference>
<dbReference type="InterPro" id="IPR057634">
    <property type="entry name" value="PAH_ZNF598/HEL2"/>
</dbReference>
<dbReference type="GO" id="GO:0043022">
    <property type="term" value="F:ribosome binding"/>
    <property type="evidence" value="ECO:0007669"/>
    <property type="project" value="TreeGrafter"/>
</dbReference>
<dbReference type="InterPro" id="IPR044288">
    <property type="entry name" value="ZNF598/HEL2"/>
</dbReference>